<dbReference type="Pfam" id="PF13527">
    <property type="entry name" value="Acetyltransf_9"/>
    <property type="match status" value="1"/>
</dbReference>
<gene>
    <name evidence="1" type="ORF">Tsumi_07180</name>
</gene>
<name>A0ABQ0E1M3_9PORP</name>
<dbReference type="PANTHER" id="PTHR37817">
    <property type="entry name" value="N-ACETYLTRANSFERASE EIS"/>
    <property type="match status" value="1"/>
</dbReference>
<dbReference type="CDD" id="cd04301">
    <property type="entry name" value="NAT_SF"/>
    <property type="match status" value="1"/>
</dbReference>
<dbReference type="Gene3D" id="3.40.630.30">
    <property type="match status" value="1"/>
</dbReference>
<dbReference type="RefSeq" id="WP_411915418.1">
    <property type="nucleotide sequence ID" value="NZ_BAAFSF010000001.1"/>
</dbReference>
<evidence type="ECO:0000313" key="2">
    <source>
        <dbReference type="Proteomes" id="UP001628220"/>
    </source>
</evidence>
<dbReference type="EMBL" id="BAAFSF010000001">
    <property type="protein sequence ID" value="GAB1251614.1"/>
    <property type="molecule type" value="Genomic_DNA"/>
</dbReference>
<accession>A0ABQ0E1M3</accession>
<dbReference type="Proteomes" id="UP001628220">
    <property type="component" value="Unassembled WGS sequence"/>
</dbReference>
<dbReference type="PANTHER" id="PTHR37817:SF1">
    <property type="entry name" value="N-ACETYLTRANSFERASE EIS"/>
    <property type="match status" value="1"/>
</dbReference>
<organism evidence="1 2">
    <name type="scientific">Porphyromonas miyakawae</name>
    <dbReference type="NCBI Taxonomy" id="3137470"/>
    <lineage>
        <taxon>Bacteria</taxon>
        <taxon>Pseudomonadati</taxon>
        <taxon>Bacteroidota</taxon>
        <taxon>Bacteroidia</taxon>
        <taxon>Bacteroidales</taxon>
        <taxon>Porphyromonadaceae</taxon>
        <taxon>Porphyromonas</taxon>
    </lineage>
</organism>
<proteinExistence type="predicted"/>
<comment type="caution">
    <text evidence="1">The sequence shown here is derived from an EMBL/GenBank/DDBJ whole genome shotgun (WGS) entry which is preliminary data.</text>
</comment>
<dbReference type="SUPFAM" id="SSF55729">
    <property type="entry name" value="Acyl-CoA N-acyltransferases (Nat)"/>
    <property type="match status" value="1"/>
</dbReference>
<protein>
    <recommendedName>
        <fullName evidence="3">Acetyltransferase (GNAT) domain-containing protein</fullName>
    </recommendedName>
</protein>
<dbReference type="InterPro" id="IPR016181">
    <property type="entry name" value="Acyl_CoA_acyltransferase"/>
</dbReference>
<keyword evidence="2" id="KW-1185">Reference proteome</keyword>
<reference evidence="1 2" key="1">
    <citation type="journal article" date="2025" name="Int. J. Syst. Evol. Microbiol.">
        <title>Desulfovibrio falkowii sp. nov., Porphyromonas miyakawae sp. nov., Mediterraneibacter flintii sp. nov. and Owariibacterium komagatae gen. nov., sp. nov., isolated from human faeces.</title>
        <authorList>
            <person name="Hamaguchi T."/>
            <person name="Ohara M."/>
            <person name="Hisatomi A."/>
            <person name="Sekiguchi K."/>
            <person name="Takeda J.I."/>
            <person name="Ueyama J."/>
            <person name="Ito M."/>
            <person name="Nishiwaki H."/>
            <person name="Ogi T."/>
            <person name="Hirayama M."/>
            <person name="Ohkuma M."/>
            <person name="Sakamoto M."/>
            <person name="Ohno K."/>
        </authorList>
    </citation>
    <scope>NUCLEOTIDE SEQUENCE [LARGE SCALE GENOMIC DNA]</scope>
    <source>
        <strain evidence="1 2">13CB11C</strain>
    </source>
</reference>
<sequence>MDKKRAAFDIWKAIFQDDEAFMQLFFSTLYHDQNTLLVQNAAIGTANAHLQFLPYNLCVNDRLYRSYYVCGVATRPEMRSRGLAKQLLRAAHYQMWLNGATFSFLIPQENWLYEYYNRVAQYLPLGERAQCLTVDEKSFSQSLTSDSYKRFSAFRQRALSVPHVVPDYLQWRIALQTAVMSSGGYFFYTAQHMDALFERLGDSFIAPVAATNKEKNVYRCGMIRLINPIKLLVAYAKEHMQDSWSFFLSDKSLPMNNGLYILKSGMVRFFRPTIKDASKCSTPEAFQQEIKKEWNSISKKTPRPKIFTPESLLLFLIGEKRFFFDQLMDGLSF</sequence>
<dbReference type="InterPro" id="IPR051554">
    <property type="entry name" value="Acetyltransferase_Eis"/>
</dbReference>
<evidence type="ECO:0000313" key="1">
    <source>
        <dbReference type="EMBL" id="GAB1251614.1"/>
    </source>
</evidence>
<evidence type="ECO:0008006" key="3">
    <source>
        <dbReference type="Google" id="ProtNLM"/>
    </source>
</evidence>